<feature type="coiled-coil region" evidence="1">
    <location>
        <begin position="60"/>
        <end position="101"/>
    </location>
</feature>
<gene>
    <name evidence="2" type="ORF">ACJIZ3_018099</name>
</gene>
<evidence type="ECO:0000313" key="3">
    <source>
        <dbReference type="Proteomes" id="UP001634393"/>
    </source>
</evidence>
<comment type="caution">
    <text evidence="2">The sequence shown here is derived from an EMBL/GenBank/DDBJ whole genome shotgun (WGS) entry which is preliminary data.</text>
</comment>
<reference evidence="2 3" key="1">
    <citation type="submission" date="2024-12" db="EMBL/GenBank/DDBJ databases">
        <title>The unique morphological basis and parallel evolutionary history of personate flowers in Penstemon.</title>
        <authorList>
            <person name="Depatie T.H."/>
            <person name="Wessinger C.A."/>
        </authorList>
    </citation>
    <scope>NUCLEOTIDE SEQUENCE [LARGE SCALE GENOMIC DNA]</scope>
    <source>
        <strain evidence="2">WTNN_2</strain>
        <tissue evidence="2">Leaf</tissue>
    </source>
</reference>
<dbReference type="EMBL" id="JBJXBP010000005">
    <property type="protein sequence ID" value="KAL3829297.1"/>
    <property type="molecule type" value="Genomic_DNA"/>
</dbReference>
<keyword evidence="3" id="KW-1185">Reference proteome</keyword>
<name>A0ABD3SYR8_9LAMI</name>
<proteinExistence type="predicted"/>
<evidence type="ECO:0000313" key="2">
    <source>
        <dbReference type="EMBL" id="KAL3829297.1"/>
    </source>
</evidence>
<keyword evidence="1" id="KW-0175">Coiled coil</keyword>
<dbReference type="PANTHER" id="PTHR36037:SF1">
    <property type="entry name" value="RNA-DIRECTED DNA POLYMERASE (REVERSE TRANSCRIPTASE)-RELATED FAMILY PROTEIN"/>
    <property type="match status" value="1"/>
</dbReference>
<organism evidence="2 3">
    <name type="scientific">Penstemon smallii</name>
    <dbReference type="NCBI Taxonomy" id="265156"/>
    <lineage>
        <taxon>Eukaryota</taxon>
        <taxon>Viridiplantae</taxon>
        <taxon>Streptophyta</taxon>
        <taxon>Embryophyta</taxon>
        <taxon>Tracheophyta</taxon>
        <taxon>Spermatophyta</taxon>
        <taxon>Magnoliopsida</taxon>
        <taxon>eudicotyledons</taxon>
        <taxon>Gunneridae</taxon>
        <taxon>Pentapetalae</taxon>
        <taxon>asterids</taxon>
        <taxon>lamiids</taxon>
        <taxon>Lamiales</taxon>
        <taxon>Plantaginaceae</taxon>
        <taxon>Cheloneae</taxon>
        <taxon>Penstemon</taxon>
    </lineage>
</organism>
<accession>A0ABD3SYR8</accession>
<protein>
    <submittedName>
        <fullName evidence="2">Uncharacterized protein</fullName>
    </submittedName>
</protein>
<dbReference type="PANTHER" id="PTHR36037">
    <property type="entry name" value="RNA-DIRECTED DNA POLYMERASE (REVERSE TRANSCRIPTASE)-RELATED FAMILY PROTEIN"/>
    <property type="match status" value="1"/>
</dbReference>
<dbReference type="AlphaFoldDB" id="A0ABD3SYR8"/>
<dbReference type="Proteomes" id="UP001634393">
    <property type="component" value="Unassembled WGS sequence"/>
</dbReference>
<evidence type="ECO:0000256" key="1">
    <source>
        <dbReference type="SAM" id="Coils"/>
    </source>
</evidence>
<sequence>MSEPANIPLNSLISQIGELRNFEIEELEDDKLLSDVVDEVENKINQTFSECSENLSSLPNEDLNKFLEHLKKELGEVESENANFESEIERCMEDNTKLESELHSLLKFIESQSPENEKEHMQMDVSYLAADQADFPLKTLSLSHQIEENKTTLKSMEDLDTIFKRFEAIEKIEDTLTGLTVIEIEECSIRLSLKTYIPFLESVLSQQGIEVPIEPLEMNHEIIIETVDGSLELKNVEIFPNDVYMGEIIEAAKSFRQLYPRFSIEARSSLEWFVRRVQERIALSSLRQCVVKNSNKLRHSFEYLDREDIIVAHIVGEVDALIKLPQGWPLSDLALELISLKSRSQHSKEVSLSFLCTIVEMANSLNSYVRKNISNFTDSIEEIIMQQMQADR</sequence>